<feature type="region of interest" description="Disordered" evidence="1">
    <location>
        <begin position="234"/>
        <end position="282"/>
    </location>
</feature>
<dbReference type="InterPro" id="IPR019734">
    <property type="entry name" value="TPR_rpt"/>
</dbReference>
<evidence type="ECO:0000313" key="2">
    <source>
        <dbReference type="EMBL" id="PSK99095.1"/>
    </source>
</evidence>
<organism evidence="2 3">
    <name type="scientific">Murinocardiopsis flavida</name>
    <dbReference type="NCBI Taxonomy" id="645275"/>
    <lineage>
        <taxon>Bacteria</taxon>
        <taxon>Bacillati</taxon>
        <taxon>Actinomycetota</taxon>
        <taxon>Actinomycetes</taxon>
        <taxon>Streptosporangiales</taxon>
        <taxon>Nocardiopsidaceae</taxon>
        <taxon>Murinocardiopsis</taxon>
    </lineage>
</organism>
<dbReference type="SUPFAM" id="SSF52540">
    <property type="entry name" value="P-loop containing nucleoside triphosphate hydrolases"/>
    <property type="match status" value="1"/>
</dbReference>
<dbReference type="Gene3D" id="1.25.40.10">
    <property type="entry name" value="Tetratricopeptide repeat domain"/>
    <property type="match status" value="1"/>
</dbReference>
<protein>
    <submittedName>
        <fullName evidence="2">Putative ATPase</fullName>
    </submittedName>
</protein>
<dbReference type="AlphaFoldDB" id="A0A2P8DPE7"/>
<feature type="region of interest" description="Disordered" evidence="1">
    <location>
        <begin position="1"/>
        <end position="62"/>
    </location>
</feature>
<keyword evidence="3" id="KW-1185">Reference proteome</keyword>
<dbReference type="EMBL" id="PYGA01000004">
    <property type="protein sequence ID" value="PSK99095.1"/>
    <property type="molecule type" value="Genomic_DNA"/>
</dbReference>
<feature type="compositionally biased region" description="Basic and acidic residues" evidence="1">
    <location>
        <begin position="235"/>
        <end position="269"/>
    </location>
</feature>
<dbReference type="InterPro" id="IPR027417">
    <property type="entry name" value="P-loop_NTPase"/>
</dbReference>
<sequence>MRKADSGGSQCPNRASTGNVNEFGGNSSSPVVQASSIHGDVHFHGGQNSDWAPPRQLPPLSPHFTDRVAELARLADVLAEKRREQQDQTAVLALVGQGGIGKTAIATQFLTSVGAQYPDGTLYADMGQGDDPSPVLDGFLRALGVPAAEVPVEFGQRAAFFRSRTHGRRLALLVENATTAAQVRALRPGVGSHLVVVATRNRLTGLAVEGAEFVDVRPLEPEWAVRLLGALIGPPDDRAPDNRPPDDRAPDDGLRDDRADVRGRDDRTPDVAAQGDSAATSDQGAADVSALCDHTPLALCAAAGRIRMQRHRSLERVAGELRDERRRLALLSRQEDLSVRSALDISYRRLPADTARFLRLLGLHPGADFDARAGAALAGIDEFDAEYHVEALTAASLIEETSTETRYRLHDLVRLFAREKSAEDPEEGDAALDRLFAYYLRVSAGADLTLNSGRWHVGSAYEEIKAHGGVEGGAGSSEGSSADGGASGDRESALAWFDAELPNLQALVRLAHDHRPALAWQLCETLWAYFVVKKPFVAWLETHRYGEAAARTEGDPLGEARMASALTVAHLNLLRFDDAEEYAQRALDLWHANGHRLGEAAACEQLSTSLLARGRVRDAIEHLRHAEAIHEDVGVPYYLALIRRYLAEAHSRAEEYTTALDYFARSLAYFEQAGDNPYQQSRTLSRFAATLLAMGRPEEAAERADAALAAAAAAGAEPQRAESLGLLGRSAAARGRKADAHRFLTGALGIYAGLGDPHQDEIRRLLGALGEAEG</sequence>
<gene>
    <name evidence="2" type="ORF">CLV63_104319</name>
</gene>
<evidence type="ECO:0000313" key="3">
    <source>
        <dbReference type="Proteomes" id="UP000240542"/>
    </source>
</evidence>
<evidence type="ECO:0000256" key="1">
    <source>
        <dbReference type="SAM" id="MobiDB-lite"/>
    </source>
</evidence>
<comment type="caution">
    <text evidence="2">The sequence shown here is derived from an EMBL/GenBank/DDBJ whole genome shotgun (WGS) entry which is preliminary data.</text>
</comment>
<dbReference type="Proteomes" id="UP000240542">
    <property type="component" value="Unassembled WGS sequence"/>
</dbReference>
<proteinExistence type="predicted"/>
<dbReference type="InterPro" id="IPR011990">
    <property type="entry name" value="TPR-like_helical_dom_sf"/>
</dbReference>
<accession>A0A2P8DPE7</accession>
<reference evidence="2 3" key="1">
    <citation type="submission" date="2018-03" db="EMBL/GenBank/DDBJ databases">
        <title>Genomic Encyclopedia of Archaeal and Bacterial Type Strains, Phase II (KMG-II): from individual species to whole genera.</title>
        <authorList>
            <person name="Goeker M."/>
        </authorList>
    </citation>
    <scope>NUCLEOTIDE SEQUENCE [LARGE SCALE GENOMIC DNA]</scope>
    <source>
        <strain evidence="2 3">DSM 45312</strain>
    </source>
</reference>
<name>A0A2P8DPE7_9ACTN</name>
<feature type="compositionally biased region" description="Polar residues" evidence="1">
    <location>
        <begin position="7"/>
        <end position="36"/>
    </location>
</feature>
<dbReference type="PANTHER" id="PTHR47691:SF3">
    <property type="entry name" value="HTH-TYPE TRANSCRIPTIONAL REGULATOR RV0890C-RELATED"/>
    <property type="match status" value="1"/>
</dbReference>
<dbReference type="SMART" id="SM00028">
    <property type="entry name" value="TPR"/>
    <property type="match status" value="4"/>
</dbReference>
<dbReference type="Gene3D" id="3.40.50.300">
    <property type="entry name" value="P-loop containing nucleotide triphosphate hydrolases"/>
    <property type="match status" value="1"/>
</dbReference>
<dbReference type="PANTHER" id="PTHR47691">
    <property type="entry name" value="REGULATOR-RELATED"/>
    <property type="match status" value="1"/>
</dbReference>
<dbReference type="SUPFAM" id="SSF48452">
    <property type="entry name" value="TPR-like"/>
    <property type="match status" value="1"/>
</dbReference>